<dbReference type="GeneID" id="120256716"/>
<dbReference type="PROSITE" id="PS50878">
    <property type="entry name" value="RT_POL"/>
    <property type="match status" value="1"/>
</dbReference>
<dbReference type="InterPro" id="IPR000477">
    <property type="entry name" value="RT_dom"/>
</dbReference>
<dbReference type="InterPro" id="IPR026960">
    <property type="entry name" value="RVT-Znf"/>
</dbReference>
<organism evidence="2 3">
    <name type="scientific">Dioscorea cayennensis subsp. rotundata</name>
    <name type="common">White Guinea yam</name>
    <name type="synonym">Dioscorea rotundata</name>
    <dbReference type="NCBI Taxonomy" id="55577"/>
    <lineage>
        <taxon>Eukaryota</taxon>
        <taxon>Viridiplantae</taxon>
        <taxon>Streptophyta</taxon>
        <taxon>Embryophyta</taxon>
        <taxon>Tracheophyta</taxon>
        <taxon>Spermatophyta</taxon>
        <taxon>Magnoliopsida</taxon>
        <taxon>Liliopsida</taxon>
        <taxon>Dioscoreales</taxon>
        <taxon>Dioscoreaceae</taxon>
        <taxon>Dioscorea</taxon>
    </lineage>
</organism>
<dbReference type="PANTHER" id="PTHR33116">
    <property type="entry name" value="REVERSE TRANSCRIPTASE ZINC-BINDING DOMAIN-CONTAINING PROTEIN-RELATED-RELATED"/>
    <property type="match status" value="1"/>
</dbReference>
<proteinExistence type="predicted"/>
<dbReference type="Pfam" id="PF00078">
    <property type="entry name" value="RVT_1"/>
    <property type="match status" value="1"/>
</dbReference>
<dbReference type="Proteomes" id="UP001515500">
    <property type="component" value="Unplaced"/>
</dbReference>
<dbReference type="RefSeq" id="XP_039120331.1">
    <property type="nucleotide sequence ID" value="XM_039264397.1"/>
</dbReference>
<keyword evidence="2" id="KW-1185">Reference proteome</keyword>
<reference evidence="3" key="1">
    <citation type="submission" date="2025-08" db="UniProtKB">
        <authorList>
            <consortium name="RefSeq"/>
        </authorList>
    </citation>
    <scope>IDENTIFICATION</scope>
</reference>
<accession>A0AB40B1B9</accession>
<dbReference type="PANTHER" id="PTHR33116:SF78">
    <property type="entry name" value="OS12G0587133 PROTEIN"/>
    <property type="match status" value="1"/>
</dbReference>
<dbReference type="Pfam" id="PF13966">
    <property type="entry name" value="zf-RVT"/>
    <property type="match status" value="1"/>
</dbReference>
<dbReference type="SUPFAM" id="SSF56672">
    <property type="entry name" value="DNA/RNA polymerases"/>
    <property type="match status" value="1"/>
</dbReference>
<dbReference type="InterPro" id="IPR043502">
    <property type="entry name" value="DNA/RNA_pol_sf"/>
</dbReference>
<dbReference type="CDD" id="cd01650">
    <property type="entry name" value="RT_nLTR_like"/>
    <property type="match status" value="1"/>
</dbReference>
<sequence>MVHQWWTEHTPVGCGAFVFSKKLAHVRAHLRQWAKFSFGSIKLKKLALLQEAEVWDIAKESRKLTVVEARKEQELLGKIPKIQNQEEIYWKQRLRLQWLQEGDENTRFFHAAANGRKNRNFIPCLSLGGTMLVDSRDIGKAFTKHFKQLFGSKRHSRFKIDFQKLFNFKSSIDLSTLEIPFSFWDTIKSDLCQLYEDFYWNRVNLERINWANIVLIPKIDSPESPSNYRPISLINASLKIISKLLAARLSNMINSLVDAEQSAFLKGRCILDNIATAEELIFSIHRRKLPGHILKVDFSKAFDRVDWDFLLDLLKARGFDDQWIGWIKCILLSSKATILVNGSPNGYVRYLSGLRQGDPLFPLLFVLVTDVLSTMFSNALRSRILVGVPLGAWGSKCNLHYADDLLVLTTGGLEDLRIVKLILYIFEGLSSLEANFSKTCLYSITTGELSAREAADTLSCGRGLLLVMYLGIPISGRRPRKQDWEGLMAKIRRRVSSWNMRHLSLGGRLTLVNSVYQRSLLIGCRFFGLRVRSSRRSTGLEGTFSGLDRTLTTRAVGWWVGKIFADRVTKVVWGIVDLSSFNQALLSKWWWKFMKDPSWCGADIIQFNYNLSRWNMFPRQTGRISFFWKGVLNSLPAFRGCVHHEVVAGTETFFWKDNWSCTLNLGGDSLIYRDRLRAPVSLLGDNKRWILTGNGAFTVKSLYNFLNDGGLRCPIAKFFWRKPCPEKVNLFNWLAWKNRILTMEVLAKRRCNKLPTATCVMCNSAIETIDHIFLHCNVARQVWQYFVRILRLPDPPGFLQEVWGTWRLSVRSNCKDVDDLVVKAVVWIIWLTRNETIFNANCMSLNTLILRIDRLLLSWFDSVEKAAREKMEDSTSELHQSLEYFESRGVEAGVASTPAPDGLRAKLDDPIVSIRRSLEFVGPRVEGMEAIPTLEVDLGGGEE</sequence>
<gene>
    <name evidence="3" type="primary">LOC120256716</name>
</gene>
<dbReference type="AlphaFoldDB" id="A0AB40B1B9"/>
<evidence type="ECO:0000313" key="3">
    <source>
        <dbReference type="RefSeq" id="XP_039120331.1"/>
    </source>
</evidence>
<name>A0AB40B1B9_DIOCR</name>
<evidence type="ECO:0000313" key="2">
    <source>
        <dbReference type="Proteomes" id="UP001515500"/>
    </source>
</evidence>
<feature type="domain" description="Reverse transcriptase" evidence="1">
    <location>
        <begin position="197"/>
        <end position="474"/>
    </location>
</feature>
<protein>
    <submittedName>
        <fullName evidence="3">Uncharacterized protein LOC120256716</fullName>
    </submittedName>
</protein>
<evidence type="ECO:0000259" key="1">
    <source>
        <dbReference type="PROSITE" id="PS50878"/>
    </source>
</evidence>